<organism evidence="2 3">
    <name type="scientific">Seiridium cardinale</name>
    <dbReference type="NCBI Taxonomy" id="138064"/>
    <lineage>
        <taxon>Eukaryota</taxon>
        <taxon>Fungi</taxon>
        <taxon>Dikarya</taxon>
        <taxon>Ascomycota</taxon>
        <taxon>Pezizomycotina</taxon>
        <taxon>Sordariomycetes</taxon>
        <taxon>Xylariomycetidae</taxon>
        <taxon>Amphisphaeriales</taxon>
        <taxon>Sporocadaceae</taxon>
        <taxon>Seiridium</taxon>
    </lineage>
</organism>
<feature type="region of interest" description="Disordered" evidence="1">
    <location>
        <begin position="907"/>
        <end position="934"/>
    </location>
</feature>
<feature type="region of interest" description="Disordered" evidence="1">
    <location>
        <begin position="605"/>
        <end position="628"/>
    </location>
</feature>
<feature type="region of interest" description="Disordered" evidence="1">
    <location>
        <begin position="645"/>
        <end position="754"/>
    </location>
</feature>
<feature type="region of interest" description="Disordered" evidence="1">
    <location>
        <begin position="104"/>
        <end position="176"/>
    </location>
</feature>
<evidence type="ECO:0000313" key="3">
    <source>
        <dbReference type="Proteomes" id="UP001465668"/>
    </source>
</evidence>
<evidence type="ECO:0000313" key="2">
    <source>
        <dbReference type="EMBL" id="KAK9769760.1"/>
    </source>
</evidence>
<feature type="compositionally biased region" description="Polar residues" evidence="1">
    <location>
        <begin position="605"/>
        <end position="618"/>
    </location>
</feature>
<accession>A0ABR2X7R2</accession>
<feature type="compositionally biased region" description="Pro residues" evidence="1">
    <location>
        <begin position="394"/>
        <end position="403"/>
    </location>
</feature>
<feature type="compositionally biased region" description="Basic residues" evidence="1">
    <location>
        <begin position="126"/>
        <end position="136"/>
    </location>
</feature>
<protein>
    <submittedName>
        <fullName evidence="2">Uncharacterized protein</fullName>
    </submittedName>
</protein>
<evidence type="ECO:0000256" key="1">
    <source>
        <dbReference type="SAM" id="MobiDB-lite"/>
    </source>
</evidence>
<feature type="compositionally biased region" description="Basic and acidic residues" evidence="1">
    <location>
        <begin position="487"/>
        <end position="498"/>
    </location>
</feature>
<feature type="compositionally biased region" description="Polar residues" evidence="1">
    <location>
        <begin position="355"/>
        <end position="393"/>
    </location>
</feature>
<feature type="region of interest" description="Disordered" evidence="1">
    <location>
        <begin position="467"/>
        <end position="534"/>
    </location>
</feature>
<feature type="region of interest" description="Disordered" evidence="1">
    <location>
        <begin position="311"/>
        <end position="330"/>
    </location>
</feature>
<feature type="region of interest" description="Disordered" evidence="1">
    <location>
        <begin position="269"/>
        <end position="294"/>
    </location>
</feature>
<proteinExistence type="predicted"/>
<name>A0ABR2X7R2_9PEZI</name>
<feature type="compositionally biased region" description="Basic and acidic residues" evidence="1">
    <location>
        <begin position="652"/>
        <end position="661"/>
    </location>
</feature>
<feature type="compositionally biased region" description="Acidic residues" evidence="1">
    <location>
        <begin position="925"/>
        <end position="934"/>
    </location>
</feature>
<dbReference type="Proteomes" id="UP001465668">
    <property type="component" value="Unassembled WGS sequence"/>
</dbReference>
<feature type="region of interest" description="Disordered" evidence="1">
    <location>
        <begin position="852"/>
        <end position="891"/>
    </location>
</feature>
<reference evidence="2 3" key="1">
    <citation type="submission" date="2024-02" db="EMBL/GenBank/DDBJ databases">
        <title>First draft genome assembly of two strains of Seiridium cardinale.</title>
        <authorList>
            <person name="Emiliani G."/>
            <person name="Scali E."/>
        </authorList>
    </citation>
    <scope>NUCLEOTIDE SEQUENCE [LARGE SCALE GENOMIC DNA]</scope>
    <source>
        <strain evidence="2 3">BM-138-000479</strain>
    </source>
</reference>
<feature type="compositionally biased region" description="Basic and acidic residues" evidence="1">
    <location>
        <begin position="878"/>
        <end position="891"/>
    </location>
</feature>
<keyword evidence="3" id="KW-1185">Reference proteome</keyword>
<feature type="region of interest" description="Disordered" evidence="1">
    <location>
        <begin position="47"/>
        <end position="72"/>
    </location>
</feature>
<feature type="region of interest" description="Disordered" evidence="1">
    <location>
        <begin position="572"/>
        <end position="593"/>
    </location>
</feature>
<feature type="compositionally biased region" description="Polar residues" evidence="1">
    <location>
        <begin position="467"/>
        <end position="476"/>
    </location>
</feature>
<feature type="compositionally biased region" description="Polar residues" evidence="1">
    <location>
        <begin position="727"/>
        <end position="743"/>
    </location>
</feature>
<sequence length="934" mass="101895">MGSQQPPHRMLNGNHVGQTCCYDGCSRTVLGGGNLCITHSKPGSMITGTAPQTSSPMLNNTSASSRNPQRASETGFYPYGFVGNPSGDGTYHTAYNSLPMQQMPSLKGLQPQQPPSKPGKTLSTKKTARKSVKSPRKANTADTSGQGRPEAGTISSASSYSENSGPAFPTELPPIQQGLSCNNNPLHLSNVLAPIIDGHGTFGSGTPPPPRNVESSFYLRPGSDKSTQAQNGVTHQADAIRHNANPKPSANSPGVGTISLSQYIQATGGNGTISQRNGNISGSQENANGVNQHLGNRPTVQQYIHERTIDSSHSANGIHPHPYSPQDFSERSIQQQLLTEEDLHRQMAGQREPPLQSQMAYFQQSRSAHLSRSNSDFPTRSAAQSVNNGQSPSTDPPNGPLIPEPRSEQLQPKWGQSFAPRQTEYLPANANANANVNTSISTSTNRASPFHNTSFLPDHILVRSHPSPTMDLSSYTAPDLPSNPDPARAKWSKDREPKTAITKNRPTDFLSKDGPSRKRSSKLGQQPPWLNRAAVSATSDIIDLTLDDDDNIRPSNIPRRTNEFVTSALHSNHIATSPNPPPTHHGPTHGNFGQRSLFIQHQRAYTTQNSPPEVSSRGNGVPPRHSKANQVDVADAAIHNQSLAHMSGDARQQQERPDVRNHSRVGVSKQDAGYSRQPPNNGSRERARGLATQSILPTPEPEKSTPVGYFDSRQEDELESSPAMQDATMTKSTTAVSQLSTGAQKCEPEISSKQSNAVARQLEDITTEERRLAFKLTAFSPHGEAVLDSYVYGPGNAQNRPGLPPRYLMSSKAPSEEDFLREQYAHIDPRMHWSWEREPSWHMEQMKKADAAGNRKSAERFGNAKAGVKARIAGNKTKTVEPPERVRRRPDWLSGLEQLDQIAAEYRAEQDATSQRKRKAHYNDDDTDEIMIDA</sequence>
<dbReference type="EMBL" id="JARVKM010000111">
    <property type="protein sequence ID" value="KAK9769760.1"/>
    <property type="molecule type" value="Genomic_DNA"/>
</dbReference>
<feature type="region of interest" description="Disordered" evidence="1">
    <location>
        <begin position="346"/>
        <end position="413"/>
    </location>
</feature>
<comment type="caution">
    <text evidence="2">The sequence shown here is derived from an EMBL/GenBank/DDBJ whole genome shotgun (WGS) entry which is preliminary data.</text>
</comment>
<gene>
    <name evidence="2" type="ORF">SCAR479_13543</name>
</gene>
<feature type="compositionally biased region" description="Polar residues" evidence="1">
    <location>
        <begin position="153"/>
        <end position="164"/>
    </location>
</feature>